<evidence type="ECO:0000313" key="2">
    <source>
        <dbReference type="EMBL" id="OGG84797.1"/>
    </source>
</evidence>
<dbReference type="SUPFAM" id="SSF53271">
    <property type="entry name" value="PRTase-like"/>
    <property type="match status" value="1"/>
</dbReference>
<dbReference type="AlphaFoldDB" id="A0A1F6FG13"/>
<organism evidence="2 3">
    <name type="scientific">Candidatus Kaiserbacteria bacterium RIFCSPLOWO2_12_FULL_45_26</name>
    <dbReference type="NCBI Taxonomy" id="1798525"/>
    <lineage>
        <taxon>Bacteria</taxon>
        <taxon>Candidatus Kaiseribacteriota</taxon>
    </lineage>
</organism>
<comment type="caution">
    <text evidence="2">The sequence shown here is derived from an EMBL/GenBank/DDBJ whole genome shotgun (WGS) entry which is preliminary data.</text>
</comment>
<dbReference type="InterPro" id="IPR051910">
    <property type="entry name" value="ComF/GntX_DNA_util-trans"/>
</dbReference>
<evidence type="ECO:0000256" key="1">
    <source>
        <dbReference type="ARBA" id="ARBA00008007"/>
    </source>
</evidence>
<dbReference type="Proteomes" id="UP000177325">
    <property type="component" value="Unassembled WGS sequence"/>
</dbReference>
<reference evidence="2 3" key="1">
    <citation type="journal article" date="2016" name="Nat. Commun.">
        <title>Thousands of microbial genomes shed light on interconnected biogeochemical processes in an aquifer system.</title>
        <authorList>
            <person name="Anantharaman K."/>
            <person name="Brown C.T."/>
            <person name="Hug L.A."/>
            <person name="Sharon I."/>
            <person name="Castelle C.J."/>
            <person name="Probst A.J."/>
            <person name="Thomas B.C."/>
            <person name="Singh A."/>
            <person name="Wilkins M.J."/>
            <person name="Karaoz U."/>
            <person name="Brodie E.L."/>
            <person name="Williams K.H."/>
            <person name="Hubbard S.S."/>
            <person name="Banfield J.F."/>
        </authorList>
    </citation>
    <scope>NUCLEOTIDE SEQUENCE [LARGE SCALE GENOMIC DNA]</scope>
</reference>
<sequence>MLDIFAHIYDTIFPPHESILKLRGESTTNFNRHLEPLTQPNWTALSDYHNPYIKAAITANKFHNSDNAAALLAILLDTWLANESTADTALVPIPLSAARLKSRGFNQVARVLKHSRSDLPIIPLLTRTRNTTPQTSLERADRLKNIRGAFAINKKYLPLPVTKIILIDDVVTTGATLLEARNALMTGLPKDCQIEVVALAH</sequence>
<evidence type="ECO:0008006" key="4">
    <source>
        <dbReference type="Google" id="ProtNLM"/>
    </source>
</evidence>
<name>A0A1F6FG13_9BACT</name>
<dbReference type="PANTHER" id="PTHR47505">
    <property type="entry name" value="DNA UTILIZATION PROTEIN YHGH"/>
    <property type="match status" value="1"/>
</dbReference>
<dbReference type="InterPro" id="IPR029057">
    <property type="entry name" value="PRTase-like"/>
</dbReference>
<gene>
    <name evidence="2" type="ORF">A3G90_01810</name>
</gene>
<dbReference type="InterPro" id="IPR000836">
    <property type="entry name" value="PRTase_dom"/>
</dbReference>
<dbReference type="PANTHER" id="PTHR47505:SF1">
    <property type="entry name" value="DNA UTILIZATION PROTEIN YHGH"/>
    <property type="match status" value="1"/>
</dbReference>
<dbReference type="Gene3D" id="3.40.50.2020">
    <property type="match status" value="1"/>
</dbReference>
<dbReference type="EMBL" id="MFMM01000001">
    <property type="protein sequence ID" value="OGG84797.1"/>
    <property type="molecule type" value="Genomic_DNA"/>
</dbReference>
<protein>
    <recommendedName>
        <fullName evidence="4">Phosphoribosyltransferase domain-containing protein</fullName>
    </recommendedName>
</protein>
<accession>A0A1F6FG13</accession>
<dbReference type="CDD" id="cd06223">
    <property type="entry name" value="PRTases_typeI"/>
    <property type="match status" value="1"/>
</dbReference>
<evidence type="ECO:0000313" key="3">
    <source>
        <dbReference type="Proteomes" id="UP000177325"/>
    </source>
</evidence>
<comment type="similarity">
    <text evidence="1">Belongs to the ComF/GntX family.</text>
</comment>
<dbReference type="STRING" id="1798525.A3G90_01810"/>
<proteinExistence type="inferred from homology"/>